<dbReference type="PANTHER" id="PTHR43861">
    <property type="entry name" value="TRANS-ACONITATE 2-METHYLTRANSFERASE-RELATED"/>
    <property type="match status" value="1"/>
</dbReference>
<evidence type="ECO:0000313" key="1">
    <source>
        <dbReference type="EMBL" id="SDF83578.1"/>
    </source>
</evidence>
<dbReference type="InterPro" id="IPR029063">
    <property type="entry name" value="SAM-dependent_MTases_sf"/>
</dbReference>
<dbReference type="GO" id="GO:0032259">
    <property type="term" value="P:methylation"/>
    <property type="evidence" value="ECO:0007669"/>
    <property type="project" value="UniProtKB-KW"/>
</dbReference>
<dbReference type="Proteomes" id="UP000198615">
    <property type="component" value="Unassembled WGS sequence"/>
</dbReference>
<dbReference type="AlphaFoldDB" id="A0A8G2BK40"/>
<reference evidence="1 2" key="1">
    <citation type="submission" date="2016-10" db="EMBL/GenBank/DDBJ databases">
        <authorList>
            <person name="Varghese N."/>
            <person name="Submissions S."/>
        </authorList>
    </citation>
    <scope>NUCLEOTIDE SEQUENCE [LARGE SCALE GENOMIC DNA]</scope>
    <source>
        <strain evidence="1 2">DSM 18839</strain>
    </source>
</reference>
<dbReference type="EMBL" id="FNBW01000007">
    <property type="protein sequence ID" value="SDF83578.1"/>
    <property type="molecule type" value="Genomic_DNA"/>
</dbReference>
<keyword evidence="2" id="KW-1185">Reference proteome</keyword>
<accession>A0A8G2BK40</accession>
<dbReference type="Gene3D" id="3.40.50.2000">
    <property type="entry name" value="Glycogen Phosphorylase B"/>
    <property type="match status" value="1"/>
</dbReference>
<dbReference type="GO" id="GO:0008168">
    <property type="term" value="F:methyltransferase activity"/>
    <property type="evidence" value="ECO:0007669"/>
    <property type="project" value="UniProtKB-KW"/>
</dbReference>
<dbReference type="GO" id="GO:0016757">
    <property type="term" value="F:glycosyltransferase activity"/>
    <property type="evidence" value="ECO:0007669"/>
    <property type="project" value="InterPro"/>
</dbReference>
<gene>
    <name evidence="1" type="ORF">SAMN05660686_02472</name>
</gene>
<dbReference type="Pfam" id="PF13489">
    <property type="entry name" value="Methyltransf_23"/>
    <property type="match status" value="1"/>
</dbReference>
<dbReference type="OrthoDB" id="9810247at2"/>
<dbReference type="SUPFAM" id="SSF53335">
    <property type="entry name" value="S-adenosyl-L-methionine-dependent methyltransferases"/>
    <property type="match status" value="1"/>
</dbReference>
<keyword evidence="1" id="KW-0489">Methyltransferase</keyword>
<dbReference type="InterPro" id="IPR002201">
    <property type="entry name" value="Glyco_trans_9"/>
</dbReference>
<evidence type="ECO:0000313" key="2">
    <source>
        <dbReference type="Proteomes" id="UP000198615"/>
    </source>
</evidence>
<name>A0A8G2BK40_9PROT</name>
<dbReference type="RefSeq" id="WP_093150674.1">
    <property type="nucleotide sequence ID" value="NZ_FNBW01000007.1"/>
</dbReference>
<protein>
    <submittedName>
        <fullName evidence="1">2-polyprenyl-3-methyl-5-hydroxy-6-metoxy-1,4-benzoquinol methylase</fullName>
    </submittedName>
</protein>
<dbReference type="Gene3D" id="3.40.50.150">
    <property type="entry name" value="Vaccinia Virus protein VP39"/>
    <property type="match status" value="1"/>
</dbReference>
<organism evidence="1 2">
    <name type="scientific">Thalassobaculum litoreum DSM 18839</name>
    <dbReference type="NCBI Taxonomy" id="1123362"/>
    <lineage>
        <taxon>Bacteria</taxon>
        <taxon>Pseudomonadati</taxon>
        <taxon>Pseudomonadota</taxon>
        <taxon>Alphaproteobacteria</taxon>
        <taxon>Rhodospirillales</taxon>
        <taxon>Thalassobaculaceae</taxon>
        <taxon>Thalassobaculum</taxon>
    </lineage>
</organism>
<sequence length="518" mass="57309">MDLISSCLCAATTFRDFERNGLRVRECQSCGALHQHVEMSLDQYADWYRRQYHDGHYTHSFAHDRNVARKRLDAYRIPAGARLLDVGCANGAFVVEACERGLDAFGQDLADDASMVPERTYSAALEAIHFPADHFDVVTIHDVLEHVPDPVKFLLEVRRILKQGGRLLLDFPAFEEPEGRHHWKEVEHLWLLGIDALVELLSATGFTCEAAGHPIPGKWLLDCRAPRESRTTVILPPGIGDCYWSLVKLQGLMAARGWGAVVDVWVEEARDRNRAADFVRLAPFVSYQGTVSQTGSRPAFHEAYRTDGRAVIPNVCGRDYLVAFNGALGAGRSLSDVEPDAKADWRYPMFRSLAQVEAEREYRERFGEYVVAFFVDGGFYHKWTAHFGRDEIRKLFETLSADRTVVVMGAGWDQGGISSRAGGPVVDLSGKTNIDQMLGLLRGASGIVGFPAGNTIVGAALGTPTVMLYHNHFDRRFWLNTVPPSVVGSSYAALDVSKVGVPDVVKALDAMLAVRCAA</sequence>
<dbReference type="CDD" id="cd02440">
    <property type="entry name" value="AdoMet_MTases"/>
    <property type="match status" value="1"/>
</dbReference>
<comment type="caution">
    <text evidence="1">The sequence shown here is derived from an EMBL/GenBank/DDBJ whole genome shotgun (WGS) entry which is preliminary data.</text>
</comment>
<dbReference type="Pfam" id="PF01075">
    <property type="entry name" value="Glyco_transf_9"/>
    <property type="match status" value="1"/>
</dbReference>
<dbReference type="SUPFAM" id="SSF53756">
    <property type="entry name" value="UDP-Glycosyltransferase/glycogen phosphorylase"/>
    <property type="match status" value="1"/>
</dbReference>
<keyword evidence="1" id="KW-0808">Transferase</keyword>
<proteinExistence type="predicted"/>